<reference evidence="4" key="1">
    <citation type="submission" date="2021-01" db="EMBL/GenBank/DDBJ databases">
        <authorList>
            <person name="Corre E."/>
            <person name="Pelletier E."/>
            <person name="Niang G."/>
            <person name="Scheremetjew M."/>
            <person name="Finn R."/>
            <person name="Kale V."/>
            <person name="Holt S."/>
            <person name="Cochrane G."/>
            <person name="Meng A."/>
            <person name="Brown T."/>
            <person name="Cohen L."/>
        </authorList>
    </citation>
    <scope>NUCLEOTIDE SEQUENCE</scope>
    <source>
        <strain evidence="4">CCMP127</strain>
    </source>
</reference>
<sequence>MYLSKEAGDDERNGDRNGGYRKRNSNPSSHRSGMNSSNKVGTSSKHSASSSTSSGHNKPPKATQKLSSFLDELEQLNAEIKAEEEKPISQSSARRGSRRRDYPERRKTGNLGQRSDTSPRGEAQKSNYYDKPRNPSRERVQNLAFPNNPREAARTGIIPDETTSSRRRVPHQSRSTSPTSTGSRRRTHQQSRSASPTSTGSTRRNYQQSRSASPTSSTGSRRSTHQQSRSNSKTNETRGRDKEPILGDFGEYLEQKMSANTSRSSSRPTETRRRAEGKSSFLLKDLEESISVKSSKSETSQGINKKPAFWEELEQMVPAKTSSRPTKTPLGNVKSSLFMEYLEQRVSVETSKSSKPRVSQGRRPSFLAYAEQKTLANTSRSSRPRYRPQRQIQRPTFRENKGPKRSVETQKRISHSKQLPFGKNEQRPSENIKSDKNPSTRAGNLTPKVLTPSKNGGATFPRELVDMPSRTKSSVVAQKQATAQAQPFSWNKIATSATQSSETQSTTPSAKAKIFQTENISTGASSIKAQSVCSATNTKDEKDLSEQNFSEEDLGLVGCGDVVLEKVEENFKAIKDFSEVGTGLGGDVTEAERMEEDKMEESEDVVESEDEVESEEDVEIEEEENYFDIIEEEEDEEEDEEVMEEESSEASYEDMPIQDELTPARNNPLQTVSTDVLSSATSSDNTRHKLGSKSIEGCPSIYHSPRQSKRDLARIDFGPESCDGLSAAALVAPVPAAPVSRKSKSDIKEIDPRFKKEKDDMVREFNEILKLVQGNENRQIKFGVGEGITRFVGLLKKYQEYLEILEPGFQIIAELANIDTNRDTLAEQGCIEFVLVAMLQHEWGLVLQERGCNALASFAKTQKHHEWLLESNGIELLVAIQTAYATEIKIQVACLRAIHNLARNDDKKNSFTIAAKGGLNSLMEIVKMPEHCRDLEFQMEAMAYMATLSRTNDWNRGAIAARGGLKTTLKALKMLPNEDLHAVGYDTLYCLSVGHAHNTDEIVADGVTAMLVRSMKMNATCRPLQESGVRLAKLLTERGEITKKFVDAGGIEVIMVAMRTFEDSQIIQDVGCSVMLNMSMQPENKDTMCALGCVGLIIRAMKHLWEDADIQKIGCKALESLASSDDNKKAVAVGGGISAIMSAMETHVGVPALQGLAVGALRKLATIARNRDTMNEGNCIETVEQAMTKYPTNIFLHDNGKPLLILLDPSRDEDDY</sequence>
<dbReference type="EMBL" id="HBIM01015751">
    <property type="protein sequence ID" value="CAE0415273.1"/>
    <property type="molecule type" value="Transcribed_RNA"/>
</dbReference>
<feature type="compositionally biased region" description="Low complexity" evidence="2">
    <location>
        <begin position="43"/>
        <end position="54"/>
    </location>
</feature>
<name>A0A7S3L8X0_9STRA</name>
<protein>
    <recommendedName>
        <fullName evidence="3">LRRK2 ARM repeat domain-containing protein</fullName>
    </recommendedName>
</protein>
<dbReference type="InterPro" id="IPR011989">
    <property type="entry name" value="ARM-like"/>
</dbReference>
<feature type="compositionally biased region" description="Acidic residues" evidence="2">
    <location>
        <begin position="597"/>
        <end position="652"/>
    </location>
</feature>
<dbReference type="Gene3D" id="1.25.10.10">
    <property type="entry name" value="Leucine-rich Repeat Variant"/>
    <property type="match status" value="2"/>
</dbReference>
<evidence type="ECO:0000259" key="3">
    <source>
        <dbReference type="Pfam" id="PF23744"/>
    </source>
</evidence>
<dbReference type="SUPFAM" id="SSF48371">
    <property type="entry name" value="ARM repeat"/>
    <property type="match status" value="1"/>
</dbReference>
<feature type="region of interest" description="Disordered" evidence="2">
    <location>
        <begin position="676"/>
        <end position="703"/>
    </location>
</feature>
<feature type="compositionally biased region" description="Basic and acidic residues" evidence="2">
    <location>
        <begin position="424"/>
        <end position="438"/>
    </location>
</feature>
<organism evidence="4">
    <name type="scientific">Amphora coffeiformis</name>
    <dbReference type="NCBI Taxonomy" id="265554"/>
    <lineage>
        <taxon>Eukaryota</taxon>
        <taxon>Sar</taxon>
        <taxon>Stramenopiles</taxon>
        <taxon>Ochrophyta</taxon>
        <taxon>Bacillariophyta</taxon>
        <taxon>Bacillariophyceae</taxon>
        <taxon>Bacillariophycidae</taxon>
        <taxon>Thalassiophysales</taxon>
        <taxon>Catenulaceae</taxon>
        <taxon>Amphora</taxon>
    </lineage>
</organism>
<feature type="compositionally biased region" description="Low complexity" evidence="2">
    <location>
        <begin position="289"/>
        <end position="300"/>
    </location>
</feature>
<dbReference type="PANTHER" id="PTHR22895:SF0">
    <property type="entry name" value="ARMADILLO REPEAT-CONTAINING PROTEIN 6"/>
    <property type="match status" value="1"/>
</dbReference>
<evidence type="ECO:0000313" key="4">
    <source>
        <dbReference type="EMBL" id="CAE0415273.1"/>
    </source>
</evidence>
<feature type="region of interest" description="Disordered" evidence="2">
    <location>
        <begin position="579"/>
        <end position="654"/>
    </location>
</feature>
<feature type="compositionally biased region" description="Polar residues" evidence="2">
    <location>
        <begin position="190"/>
        <end position="206"/>
    </location>
</feature>
<dbReference type="Pfam" id="PF23744">
    <property type="entry name" value="ARM_LRRK2"/>
    <property type="match status" value="1"/>
</dbReference>
<evidence type="ECO:0000256" key="1">
    <source>
        <dbReference type="ARBA" id="ARBA00022737"/>
    </source>
</evidence>
<feature type="region of interest" description="Disordered" evidence="2">
    <location>
        <begin position="1"/>
        <end position="307"/>
    </location>
</feature>
<feature type="compositionally biased region" description="Low complexity" evidence="2">
    <location>
        <begin position="494"/>
        <end position="510"/>
    </location>
</feature>
<keyword evidence="1" id="KW-0677">Repeat</keyword>
<proteinExistence type="predicted"/>
<feature type="compositionally biased region" description="Basic and acidic residues" evidence="2">
    <location>
        <begin position="396"/>
        <end position="411"/>
    </location>
</feature>
<feature type="compositionally biased region" description="Low complexity" evidence="2">
    <location>
        <begin position="207"/>
        <end position="232"/>
    </location>
</feature>
<evidence type="ECO:0000256" key="2">
    <source>
        <dbReference type="SAM" id="MobiDB-lite"/>
    </source>
</evidence>
<dbReference type="InterPro" id="IPR056597">
    <property type="entry name" value="ARM_LRRK2"/>
</dbReference>
<feature type="domain" description="LRRK2 ARM repeat" evidence="3">
    <location>
        <begin position="1006"/>
        <end position="1177"/>
    </location>
</feature>
<dbReference type="InterPro" id="IPR016024">
    <property type="entry name" value="ARM-type_fold"/>
</dbReference>
<feature type="compositionally biased region" description="Polar residues" evidence="2">
    <location>
        <begin position="347"/>
        <end position="357"/>
    </location>
</feature>
<feature type="region of interest" description="Disordered" evidence="2">
    <location>
        <begin position="346"/>
        <end position="512"/>
    </location>
</feature>
<feature type="compositionally biased region" description="Basic and acidic residues" evidence="2">
    <location>
        <begin position="117"/>
        <end position="140"/>
    </location>
</feature>
<feature type="compositionally biased region" description="Low complexity" evidence="2">
    <location>
        <begin position="477"/>
        <end position="486"/>
    </location>
</feature>
<feature type="compositionally biased region" description="Low complexity" evidence="2">
    <location>
        <begin position="173"/>
        <end position="182"/>
    </location>
</feature>
<dbReference type="InterPro" id="IPR000225">
    <property type="entry name" value="Armadillo"/>
</dbReference>
<feature type="compositionally biased region" description="Polar residues" evidence="2">
    <location>
        <begin position="25"/>
        <end position="42"/>
    </location>
</feature>
<gene>
    <name evidence="4" type="ORF">ACOF00016_LOCUS12402</name>
</gene>
<accession>A0A7S3L8X0</accession>
<dbReference type="AlphaFoldDB" id="A0A7S3L8X0"/>
<feature type="compositionally biased region" description="Basic and acidic residues" evidence="2">
    <location>
        <begin position="235"/>
        <end position="245"/>
    </location>
</feature>
<dbReference type="SMART" id="SM00185">
    <property type="entry name" value="ARM"/>
    <property type="match status" value="4"/>
</dbReference>
<dbReference type="PANTHER" id="PTHR22895">
    <property type="entry name" value="ARMADILLO REPEAT-CONTAINING PROTEIN 6"/>
    <property type="match status" value="1"/>
</dbReference>
<feature type="compositionally biased region" description="Basic and acidic residues" evidence="2">
    <location>
        <begin position="1"/>
        <end position="15"/>
    </location>
</feature>